<protein>
    <submittedName>
        <fullName evidence="1">TRANSCRIPTIONAL REGULATOR SLYA, TRANSCRIPTION FACTOR, GLOBAL REGULATOR.85A</fullName>
    </submittedName>
</protein>
<reference evidence="1" key="1">
    <citation type="journal article" date="2021" name="Proc. Natl. Acad. Sci. U.S.A.">
        <title>A Catalog of Tens of Thousands of Viruses from Human Metagenomes Reveals Hidden Associations with Chronic Diseases.</title>
        <authorList>
            <person name="Tisza M.J."/>
            <person name="Buck C.B."/>
        </authorList>
    </citation>
    <scope>NUCLEOTIDE SEQUENCE</scope>
    <source>
        <strain evidence="1">CtSA812</strain>
    </source>
</reference>
<accession>A0A8S5U3I6</accession>
<dbReference type="EMBL" id="BK016000">
    <property type="protein sequence ID" value="DAF89023.1"/>
    <property type="molecule type" value="Genomic_DNA"/>
</dbReference>
<dbReference type="Pfam" id="PF20288">
    <property type="entry name" value="MC2"/>
    <property type="match status" value="1"/>
</dbReference>
<name>A0A8S5U3I6_9CAUD</name>
<sequence length="161" mass="18093">MDKEKKEAMNESAIGSTFEISLRILLMLNELSPTKLDEQQIGAIDFIAVYAADFGLLDENLHGYSNYRYSEFPARKQMVSSALKNLVLDGYVRLHPTSNGYRYSLLESGKTVCTKLTSGYAKEYILAIQSVVDRFDKADAAAMLKEINRLTIQSLQEVGHE</sequence>
<dbReference type="InterPro" id="IPR046904">
    <property type="entry name" value="ABC-3C_MC2"/>
</dbReference>
<proteinExistence type="predicted"/>
<organism evidence="1">
    <name type="scientific">Siphoviridae sp. ctSA812</name>
    <dbReference type="NCBI Taxonomy" id="2825508"/>
    <lineage>
        <taxon>Viruses</taxon>
        <taxon>Duplodnaviria</taxon>
        <taxon>Heunggongvirae</taxon>
        <taxon>Uroviricota</taxon>
        <taxon>Caudoviricetes</taxon>
    </lineage>
</organism>
<evidence type="ECO:0000313" key="1">
    <source>
        <dbReference type="EMBL" id="DAF89023.1"/>
    </source>
</evidence>